<dbReference type="PROSITE" id="PS00941">
    <property type="entry name" value="CARBOXYLESTERASE_B_2"/>
    <property type="match status" value="1"/>
</dbReference>
<dbReference type="PANTHER" id="PTHR43142">
    <property type="entry name" value="CARBOXYLIC ESTER HYDROLASE"/>
    <property type="match status" value="1"/>
</dbReference>
<evidence type="ECO:0000313" key="6">
    <source>
        <dbReference type="EMBL" id="CAD7658812.1"/>
    </source>
</evidence>
<dbReference type="InterPro" id="IPR029058">
    <property type="entry name" value="AB_hydrolase_fold"/>
</dbReference>
<dbReference type="EMBL" id="CAJPVJ010015888">
    <property type="protein sequence ID" value="CAG2175998.1"/>
    <property type="molecule type" value="Genomic_DNA"/>
</dbReference>
<evidence type="ECO:0000256" key="2">
    <source>
        <dbReference type="ARBA" id="ARBA00022487"/>
    </source>
</evidence>
<protein>
    <recommendedName>
        <fullName evidence="5">Carboxylesterase type B domain-containing protein</fullName>
    </recommendedName>
</protein>
<evidence type="ECO:0000256" key="4">
    <source>
        <dbReference type="ARBA" id="ARBA00023180"/>
    </source>
</evidence>
<evidence type="ECO:0000256" key="1">
    <source>
        <dbReference type="ARBA" id="ARBA00005964"/>
    </source>
</evidence>
<evidence type="ECO:0000259" key="5">
    <source>
        <dbReference type="Pfam" id="PF00135"/>
    </source>
</evidence>
<accession>A0A7R9MEP1</accession>
<dbReference type="Gene3D" id="3.40.50.1820">
    <property type="entry name" value="alpha/beta hydrolase"/>
    <property type="match status" value="1"/>
</dbReference>
<keyword evidence="2" id="KW-0719">Serine esterase</keyword>
<dbReference type="Proteomes" id="UP000728032">
    <property type="component" value="Unassembled WGS sequence"/>
</dbReference>
<keyword evidence="4" id="KW-0325">Glycoprotein</keyword>
<name>A0A7R9MEP1_9ACAR</name>
<dbReference type="InterPro" id="IPR019819">
    <property type="entry name" value="Carboxylesterase_B_CS"/>
</dbReference>
<dbReference type="OrthoDB" id="6512235at2759"/>
<feature type="non-terminal residue" evidence="6">
    <location>
        <position position="493"/>
    </location>
</feature>
<sequence length="493" mass="56656">PPRNPDPWTEQKDATNYRVKCPQVEDRFEYTPTEDIIESEDCLYLNIYTPPNQFQANLPVLVYFHGGEFKYGGKDFFKPDIILEAAMVDSPGVIIITVNYRLGVLGFISTDDINIPGNNGIRDQVQALRWISENIGAFNGNSQNVTIMGHDAGAISVSMHVLNQDAWPYFQSAISIGGTVFTPWAFKDNPKDQAMNFASFFGCDVRSDHMLECLRNIDRNAMMGKSRDRDYDRNVQPYWFRPVVDRNLTQSAILKDWPLQLYQNNRFKQCSYMIGFTRDEGSLEYYLQKERADSRQTNEEKIAFLIRPFLKEWASEDIIASAINYQYFSRNFSRTATNTQFANALQNTRNNGPLNAIRNNLPYQNTGLNSYQNNYQNGGIEYQNDKTLVELLGDFLYIAPSDYVARLHSQGGGKVWLYAFEYEGTRSFGPIQKNAQHISKQTYGVSHMDDLFYAWITEYIRDSPAAERSLSNTYAKQFYVFTRLGQIPSGYMS</sequence>
<dbReference type="Pfam" id="PF00135">
    <property type="entry name" value="COesterase"/>
    <property type="match status" value="1"/>
</dbReference>
<dbReference type="PANTHER" id="PTHR43142:SF1">
    <property type="entry name" value="CARBOXYLIC ESTER HYDROLASE"/>
    <property type="match status" value="1"/>
</dbReference>
<gene>
    <name evidence="6" type="ORF">ONB1V03_LOCUS15432</name>
</gene>
<dbReference type="InterPro" id="IPR002018">
    <property type="entry name" value="CarbesteraseB"/>
</dbReference>
<dbReference type="SUPFAM" id="SSF53474">
    <property type="entry name" value="alpha/beta-Hydrolases"/>
    <property type="match status" value="1"/>
</dbReference>
<evidence type="ECO:0000313" key="7">
    <source>
        <dbReference type="Proteomes" id="UP000728032"/>
    </source>
</evidence>
<keyword evidence="7" id="KW-1185">Reference proteome</keyword>
<organism evidence="6">
    <name type="scientific">Oppiella nova</name>
    <dbReference type="NCBI Taxonomy" id="334625"/>
    <lineage>
        <taxon>Eukaryota</taxon>
        <taxon>Metazoa</taxon>
        <taxon>Ecdysozoa</taxon>
        <taxon>Arthropoda</taxon>
        <taxon>Chelicerata</taxon>
        <taxon>Arachnida</taxon>
        <taxon>Acari</taxon>
        <taxon>Acariformes</taxon>
        <taxon>Sarcoptiformes</taxon>
        <taxon>Oribatida</taxon>
        <taxon>Brachypylina</taxon>
        <taxon>Oppioidea</taxon>
        <taxon>Oppiidae</taxon>
        <taxon>Oppiella</taxon>
    </lineage>
</organism>
<keyword evidence="3" id="KW-0378">Hydrolase</keyword>
<dbReference type="EMBL" id="OC930713">
    <property type="protein sequence ID" value="CAD7658812.1"/>
    <property type="molecule type" value="Genomic_DNA"/>
</dbReference>
<comment type="similarity">
    <text evidence="1">Belongs to the type-B carboxylesterase/lipase family.</text>
</comment>
<reference evidence="6" key="1">
    <citation type="submission" date="2020-11" db="EMBL/GenBank/DDBJ databases">
        <authorList>
            <person name="Tran Van P."/>
        </authorList>
    </citation>
    <scope>NUCLEOTIDE SEQUENCE</scope>
</reference>
<proteinExistence type="inferred from homology"/>
<evidence type="ECO:0000256" key="3">
    <source>
        <dbReference type="ARBA" id="ARBA00022801"/>
    </source>
</evidence>
<feature type="non-terminal residue" evidence="6">
    <location>
        <position position="1"/>
    </location>
</feature>
<dbReference type="GO" id="GO:0052689">
    <property type="term" value="F:carboxylic ester hydrolase activity"/>
    <property type="evidence" value="ECO:0007669"/>
    <property type="project" value="UniProtKB-KW"/>
</dbReference>
<feature type="domain" description="Carboxylesterase type B" evidence="5">
    <location>
        <begin position="1"/>
        <end position="485"/>
    </location>
</feature>
<dbReference type="AlphaFoldDB" id="A0A7R9MEP1"/>